<evidence type="ECO:0000313" key="3">
    <source>
        <dbReference type="Proteomes" id="UP001597351"/>
    </source>
</evidence>
<feature type="transmembrane region" description="Helical" evidence="1">
    <location>
        <begin position="423"/>
        <end position="441"/>
    </location>
</feature>
<name>A0ABW4TRN4_9ACTN</name>
<organism evidence="2 3">
    <name type="scientific">Nocardioides aestuarii</name>
    <dbReference type="NCBI Taxonomy" id="252231"/>
    <lineage>
        <taxon>Bacteria</taxon>
        <taxon>Bacillati</taxon>
        <taxon>Actinomycetota</taxon>
        <taxon>Actinomycetes</taxon>
        <taxon>Propionibacteriales</taxon>
        <taxon>Nocardioidaceae</taxon>
        <taxon>Nocardioides</taxon>
    </lineage>
</organism>
<protein>
    <recommendedName>
        <fullName evidence="4">Fenitrothion hydrolase</fullName>
    </recommendedName>
</protein>
<accession>A0ABW4TRN4</accession>
<proteinExistence type="predicted"/>
<feature type="transmembrane region" description="Helical" evidence="1">
    <location>
        <begin position="250"/>
        <end position="271"/>
    </location>
</feature>
<comment type="caution">
    <text evidence="2">The sequence shown here is derived from an EMBL/GenBank/DDBJ whole genome shotgun (WGS) entry which is preliminary data.</text>
</comment>
<evidence type="ECO:0000313" key="2">
    <source>
        <dbReference type="EMBL" id="MFD1948113.1"/>
    </source>
</evidence>
<evidence type="ECO:0008006" key="4">
    <source>
        <dbReference type="Google" id="ProtNLM"/>
    </source>
</evidence>
<dbReference type="EMBL" id="JBHUGD010000003">
    <property type="protein sequence ID" value="MFD1948113.1"/>
    <property type="molecule type" value="Genomic_DNA"/>
</dbReference>
<evidence type="ECO:0000256" key="1">
    <source>
        <dbReference type="SAM" id="Phobius"/>
    </source>
</evidence>
<feature type="transmembrane region" description="Helical" evidence="1">
    <location>
        <begin position="177"/>
        <end position="196"/>
    </location>
</feature>
<feature type="transmembrane region" description="Helical" evidence="1">
    <location>
        <begin position="385"/>
        <end position="403"/>
    </location>
</feature>
<feature type="transmembrane region" description="Helical" evidence="1">
    <location>
        <begin position="291"/>
        <end position="313"/>
    </location>
</feature>
<dbReference type="RefSeq" id="WP_343919846.1">
    <property type="nucleotide sequence ID" value="NZ_BAAAJT010000002.1"/>
</dbReference>
<feature type="transmembrane region" description="Helical" evidence="1">
    <location>
        <begin position="99"/>
        <end position="121"/>
    </location>
</feature>
<sequence>MRAHGIGGAADLPIPLSFVVVGAGVALALSFAVMALAWRTSRFDEPRDGRLLPAWVATAVDSAWLRGAIRVLGLVVAAYVGWAAVAGGDAPENPALGVFYIYLWVGLVPVSLLLGHVWPLLSPVRTIHVAVSRLLRTPPSEGSADYPPWLGCWPAAIALFAFVWTELVNPAAEHVSTVVTWVSLYTAVMLVGATLYGDRFLARADPFEAWFGLVARLSPWARVADGDGRSRVALRNPLVNLARVRPEPGLVALVAVLLGSTAYDSFSRAVWWIQATAGSAFVPPVVRETAVLLGFVLLVGVSFSVAAVMGSGATGGERRRLPARLAHSLVPIGVGYVFAHYLTLLLESGQAYLIFLSDPMVTGEADLLGTRDWTITYFLSLRPTLLATLKVGFVLLGHVLAVVAAHDRAVRLLPPAHAVRGQLAMLVLMVCYTVGGLLLLFSV</sequence>
<keyword evidence="1" id="KW-1133">Transmembrane helix</keyword>
<reference evidence="3" key="1">
    <citation type="journal article" date="2019" name="Int. J. Syst. Evol. Microbiol.">
        <title>The Global Catalogue of Microorganisms (GCM) 10K type strain sequencing project: providing services to taxonomists for standard genome sequencing and annotation.</title>
        <authorList>
            <consortium name="The Broad Institute Genomics Platform"/>
            <consortium name="The Broad Institute Genome Sequencing Center for Infectious Disease"/>
            <person name="Wu L."/>
            <person name="Ma J."/>
        </authorList>
    </citation>
    <scope>NUCLEOTIDE SEQUENCE [LARGE SCALE GENOMIC DNA]</scope>
    <source>
        <strain evidence="3">CGMCC 1.12477</strain>
    </source>
</reference>
<feature type="transmembrane region" description="Helical" evidence="1">
    <location>
        <begin position="146"/>
        <end position="165"/>
    </location>
</feature>
<keyword evidence="1" id="KW-0812">Transmembrane</keyword>
<feature type="transmembrane region" description="Helical" evidence="1">
    <location>
        <begin position="68"/>
        <end position="87"/>
    </location>
</feature>
<feature type="transmembrane region" description="Helical" evidence="1">
    <location>
        <begin position="12"/>
        <end position="38"/>
    </location>
</feature>
<gene>
    <name evidence="2" type="ORF">ACFSDE_15030</name>
</gene>
<keyword evidence="3" id="KW-1185">Reference proteome</keyword>
<feature type="transmembrane region" description="Helical" evidence="1">
    <location>
        <begin position="325"/>
        <end position="346"/>
    </location>
</feature>
<dbReference type="Proteomes" id="UP001597351">
    <property type="component" value="Unassembled WGS sequence"/>
</dbReference>
<keyword evidence="1" id="KW-0472">Membrane</keyword>